<gene>
    <name evidence="2" type="ORF">METZ01_LOCUS111177</name>
</gene>
<evidence type="ECO:0000313" key="2">
    <source>
        <dbReference type="EMBL" id="SVA58323.1"/>
    </source>
</evidence>
<sequence>MERKNYRIPLLILCLIIVKSGYSQQLNLFEEIETNNGSSNQARDRVRGENRATSSSPEFTLIGTSIIGSKYSVIIQHRNGDQLVVKADLNSNAQIPGYNGYSLLEVNSGGASIRYPDNVPCVEFREQGVSCDNVANIAALSLANGEPLSNKEMEIERGVSRSGEAPVDESPINPFEALRAQQSSGTSSSGSGDSDRFTPRRISPEDVPPGMRVVSTPFGDRLVEQ</sequence>
<protein>
    <submittedName>
        <fullName evidence="2">Uncharacterized protein</fullName>
    </submittedName>
</protein>
<feature type="region of interest" description="Disordered" evidence="1">
    <location>
        <begin position="155"/>
        <end position="225"/>
    </location>
</feature>
<evidence type="ECO:0000256" key="1">
    <source>
        <dbReference type="SAM" id="MobiDB-lite"/>
    </source>
</evidence>
<dbReference type="AlphaFoldDB" id="A0A381X279"/>
<dbReference type="EMBL" id="UINC01013512">
    <property type="protein sequence ID" value="SVA58323.1"/>
    <property type="molecule type" value="Genomic_DNA"/>
</dbReference>
<feature type="compositionally biased region" description="Low complexity" evidence="1">
    <location>
        <begin position="183"/>
        <end position="192"/>
    </location>
</feature>
<proteinExistence type="predicted"/>
<reference evidence="2" key="1">
    <citation type="submission" date="2018-05" db="EMBL/GenBank/DDBJ databases">
        <authorList>
            <person name="Lanie J.A."/>
            <person name="Ng W.-L."/>
            <person name="Kazmierczak K.M."/>
            <person name="Andrzejewski T.M."/>
            <person name="Davidsen T.M."/>
            <person name="Wayne K.J."/>
            <person name="Tettelin H."/>
            <person name="Glass J.I."/>
            <person name="Rusch D."/>
            <person name="Podicherti R."/>
            <person name="Tsui H.-C.T."/>
            <person name="Winkler M.E."/>
        </authorList>
    </citation>
    <scope>NUCLEOTIDE SEQUENCE</scope>
</reference>
<name>A0A381X279_9ZZZZ</name>
<organism evidence="2">
    <name type="scientific">marine metagenome</name>
    <dbReference type="NCBI Taxonomy" id="408172"/>
    <lineage>
        <taxon>unclassified sequences</taxon>
        <taxon>metagenomes</taxon>
        <taxon>ecological metagenomes</taxon>
    </lineage>
</organism>
<feature type="compositionally biased region" description="Basic and acidic residues" evidence="1">
    <location>
        <begin position="193"/>
        <end position="204"/>
    </location>
</feature>
<accession>A0A381X279</accession>